<evidence type="ECO:0000256" key="17">
    <source>
        <dbReference type="SAM" id="Phobius"/>
    </source>
</evidence>
<dbReference type="GO" id="GO:0004338">
    <property type="term" value="F:glucan exo-1,3-beta-glucosidase activity"/>
    <property type="evidence" value="ECO:0007669"/>
    <property type="project" value="UniProtKB-EC"/>
</dbReference>
<evidence type="ECO:0000256" key="7">
    <source>
        <dbReference type="ARBA" id="ARBA00022989"/>
    </source>
</evidence>
<keyword evidence="6" id="KW-0735">Signal-anchor</keyword>
<feature type="compositionally biased region" description="Polar residues" evidence="16">
    <location>
        <begin position="113"/>
        <end position="127"/>
    </location>
</feature>
<evidence type="ECO:0000256" key="11">
    <source>
        <dbReference type="ARBA" id="ARBA00023316"/>
    </source>
</evidence>
<evidence type="ECO:0000313" key="19">
    <source>
        <dbReference type="EMBL" id="KAF2198425.1"/>
    </source>
</evidence>
<dbReference type="InterPro" id="IPR001547">
    <property type="entry name" value="Glyco_hydro_5"/>
</dbReference>
<evidence type="ECO:0000256" key="15">
    <source>
        <dbReference type="ARBA" id="ARBA00041260"/>
    </source>
</evidence>
<dbReference type="GO" id="GO:0005576">
    <property type="term" value="C:extracellular region"/>
    <property type="evidence" value="ECO:0007669"/>
    <property type="project" value="TreeGrafter"/>
</dbReference>
<keyword evidence="9" id="KW-0325">Glycoprotein</keyword>
<dbReference type="GO" id="GO:0009986">
    <property type="term" value="C:cell surface"/>
    <property type="evidence" value="ECO:0007669"/>
    <property type="project" value="TreeGrafter"/>
</dbReference>
<feature type="domain" description="Glycoside hydrolase family 5" evidence="18">
    <location>
        <begin position="494"/>
        <end position="732"/>
    </location>
</feature>
<dbReference type="FunFam" id="3.20.20.80:FF:000033">
    <property type="entry name" value="Glucan 1,3-beta-glucosidase A"/>
    <property type="match status" value="1"/>
</dbReference>
<keyword evidence="5 19" id="KW-0378">Hydrolase</keyword>
<feature type="region of interest" description="Disordered" evidence="16">
    <location>
        <begin position="161"/>
        <end position="285"/>
    </location>
</feature>
<evidence type="ECO:0000256" key="9">
    <source>
        <dbReference type="ARBA" id="ARBA00023180"/>
    </source>
</evidence>
<gene>
    <name evidence="19" type="ORF">GQ43DRAFT_378628</name>
</gene>
<dbReference type="Gene3D" id="3.20.20.80">
    <property type="entry name" value="Glycosidases"/>
    <property type="match status" value="1"/>
</dbReference>
<dbReference type="SUPFAM" id="SSF51445">
    <property type="entry name" value="(Trans)glycosidases"/>
    <property type="match status" value="1"/>
</dbReference>
<keyword evidence="10" id="KW-0326">Glycosidase</keyword>
<comment type="caution">
    <text evidence="19">The sequence shown here is derived from an EMBL/GenBank/DDBJ whole genome shotgun (WGS) entry which is preliminary data.</text>
</comment>
<comment type="function">
    <text evidence="13">Glucosidase involved in the degradation of cellulosic biomass. Active on lichenan.</text>
</comment>
<keyword evidence="7 17" id="KW-1133">Transmembrane helix</keyword>
<keyword evidence="4 17" id="KW-0812">Transmembrane</keyword>
<evidence type="ECO:0000256" key="5">
    <source>
        <dbReference type="ARBA" id="ARBA00022801"/>
    </source>
</evidence>
<evidence type="ECO:0000256" key="14">
    <source>
        <dbReference type="ARBA" id="ARBA00038929"/>
    </source>
</evidence>
<sequence>MPRGDPDYSPRRDRDRSQRPPRTRDRDRDRYESDDYERDRERDRERRRRKGHRATDSNGELLPRPSPARNPNTRDRHYDSDREREREHRRRARETTSSSPKKKRESTPAAGYTSENTGSGSRSRGSAQLSLDAIAKLDKANAKKASRWRGAYDYDSEYVKEVRRKEAELERERVRAQKEERRREKERLKGEGERRRMYESEGGAEEEARRLKRERRVQERERENERRRGITDDEGGDKRRFIVDDDFTPSERDEKRARRREEKRLRAEQKKRRVVSGPLLEEGGNDEDYEYHYMMEKRGGDGGSERVYTEEELSKRKKVKRIIIAIISILLILVVVIVVAVMVSKKNQGPASVTSKGAPSSSDKPSNSNLAGIDKSSIPDSAKGGILDPFSWYDTTDFNVTYTSETIGGLPIMGLNSTWNDDVQANSNVPNLKKPFEYGKMPVRGVNVGGWLSLEPFITPSFFQDFKTTDGVIDEYTLCAKLGATRAKEKLEAHYSTFVNKQTFQEIRDAGFDHVRIPFSYWAVTTYPGDPYVPKISWRYLLRGIEYARQNGLRVNLDLHGAPGSQNGWNHSGRQGVVNWLNGTDGDLNAQRTLDIHTQLSTFFSQPRYKNVVTMYGIVNEPRMVDLDTTKVLTWTEKAIDVIRKNGITAHLIFGDGFMGLEKWQGKLQSDDKLVLDVHQYTIFNINQVNLPHTEKLNFACKAWTQQTKRSSDRKTGFGPTMCGEWSQADTDCAQYLNNVGIGTRWEGTMNTGNASTSVLDPKCPTNNQPTCSCEGANADPGKYSETYRKWLYQFAIAQMISFEEGWGWFYWNWDTETAVQWSWRKGMAANILPKKVWEREFSCDEPLDDYGKLGLSETY</sequence>
<evidence type="ECO:0000256" key="8">
    <source>
        <dbReference type="ARBA" id="ARBA00023136"/>
    </source>
</evidence>
<keyword evidence="8 17" id="KW-0472">Membrane</keyword>
<dbReference type="GO" id="GO:0005886">
    <property type="term" value="C:plasma membrane"/>
    <property type="evidence" value="ECO:0007669"/>
    <property type="project" value="UniProtKB-SubCell"/>
</dbReference>
<feature type="region of interest" description="Disordered" evidence="16">
    <location>
        <begin position="1"/>
        <end position="127"/>
    </location>
</feature>
<feature type="compositionally biased region" description="Basic and acidic residues" evidence="16">
    <location>
        <begin position="216"/>
        <end position="268"/>
    </location>
</feature>
<feature type="transmembrane region" description="Helical" evidence="17">
    <location>
        <begin position="322"/>
        <end position="343"/>
    </location>
</feature>
<feature type="compositionally biased region" description="Basic and acidic residues" evidence="16">
    <location>
        <begin position="161"/>
        <end position="199"/>
    </location>
</feature>
<dbReference type="InterPro" id="IPR050386">
    <property type="entry name" value="Glycosyl_hydrolase_5"/>
</dbReference>
<dbReference type="OrthoDB" id="62120at2759"/>
<dbReference type="PANTHER" id="PTHR31297:SF34">
    <property type="entry name" value="GLUCAN 1,3-BETA-GLUCOSIDASE 2"/>
    <property type="match status" value="1"/>
</dbReference>
<dbReference type="EC" id="3.2.1.58" evidence="14"/>
<dbReference type="GO" id="GO:0009251">
    <property type="term" value="P:glucan catabolic process"/>
    <property type="evidence" value="ECO:0007669"/>
    <property type="project" value="TreeGrafter"/>
</dbReference>
<feature type="compositionally biased region" description="Basic and acidic residues" evidence="16">
    <location>
        <begin position="1"/>
        <end position="44"/>
    </location>
</feature>
<accession>A0A9P4MVX6</accession>
<dbReference type="EMBL" id="ML994145">
    <property type="protein sequence ID" value="KAF2198425.1"/>
    <property type="molecule type" value="Genomic_DNA"/>
</dbReference>
<comment type="similarity">
    <text evidence="2">Belongs to the glycosyl hydrolase 5 (cellulase A) family.</text>
</comment>
<feature type="region of interest" description="Disordered" evidence="16">
    <location>
        <begin position="349"/>
        <end position="376"/>
    </location>
</feature>
<evidence type="ECO:0000256" key="13">
    <source>
        <dbReference type="ARBA" id="ARBA00037126"/>
    </source>
</evidence>
<evidence type="ECO:0000256" key="16">
    <source>
        <dbReference type="SAM" id="MobiDB-lite"/>
    </source>
</evidence>
<evidence type="ECO:0000256" key="12">
    <source>
        <dbReference type="ARBA" id="ARBA00036824"/>
    </source>
</evidence>
<name>A0A9P4MVX6_9PLEO</name>
<keyword evidence="20" id="KW-1185">Reference proteome</keyword>
<comment type="subcellular location">
    <subcellularLocation>
        <location evidence="1">Cell membrane</location>
        <topology evidence="1">Single-pass type II membrane protein</topology>
    </subcellularLocation>
</comment>
<evidence type="ECO:0000256" key="2">
    <source>
        <dbReference type="ARBA" id="ARBA00005641"/>
    </source>
</evidence>
<reference evidence="19" key="1">
    <citation type="journal article" date="2020" name="Stud. Mycol.">
        <title>101 Dothideomycetes genomes: a test case for predicting lifestyles and emergence of pathogens.</title>
        <authorList>
            <person name="Haridas S."/>
            <person name="Albert R."/>
            <person name="Binder M."/>
            <person name="Bloem J."/>
            <person name="Labutti K."/>
            <person name="Salamov A."/>
            <person name="Andreopoulos B."/>
            <person name="Baker S."/>
            <person name="Barry K."/>
            <person name="Bills G."/>
            <person name="Bluhm B."/>
            <person name="Cannon C."/>
            <person name="Castanera R."/>
            <person name="Culley D."/>
            <person name="Daum C."/>
            <person name="Ezra D."/>
            <person name="Gonzalez J."/>
            <person name="Henrissat B."/>
            <person name="Kuo A."/>
            <person name="Liang C."/>
            <person name="Lipzen A."/>
            <person name="Lutzoni F."/>
            <person name="Magnuson J."/>
            <person name="Mondo S."/>
            <person name="Nolan M."/>
            <person name="Ohm R."/>
            <person name="Pangilinan J."/>
            <person name="Park H.-J."/>
            <person name="Ramirez L."/>
            <person name="Alfaro M."/>
            <person name="Sun H."/>
            <person name="Tritt A."/>
            <person name="Yoshinaga Y."/>
            <person name="Zwiers L.-H."/>
            <person name="Turgeon B."/>
            <person name="Goodwin S."/>
            <person name="Spatafora J."/>
            <person name="Crous P."/>
            <person name="Grigoriev I."/>
        </authorList>
    </citation>
    <scope>NUCLEOTIDE SEQUENCE</scope>
    <source>
        <strain evidence="19">ATCC 74209</strain>
    </source>
</reference>
<feature type="compositionally biased region" description="Polar residues" evidence="16">
    <location>
        <begin position="349"/>
        <end position="370"/>
    </location>
</feature>
<evidence type="ECO:0000256" key="4">
    <source>
        <dbReference type="ARBA" id="ARBA00022692"/>
    </source>
</evidence>
<dbReference type="Pfam" id="PF00150">
    <property type="entry name" value="Cellulase"/>
    <property type="match status" value="1"/>
</dbReference>
<proteinExistence type="inferred from homology"/>
<keyword evidence="3" id="KW-1003">Cell membrane</keyword>
<evidence type="ECO:0000256" key="6">
    <source>
        <dbReference type="ARBA" id="ARBA00022968"/>
    </source>
</evidence>
<comment type="catalytic activity">
    <reaction evidence="12">
        <text>Successive hydrolysis of beta-D-glucose units from the non-reducing ends of (1-&gt;3)-beta-D-glucans, releasing alpha-glucose.</text>
        <dbReference type="EC" id="3.2.1.58"/>
    </reaction>
</comment>
<evidence type="ECO:0000256" key="3">
    <source>
        <dbReference type="ARBA" id="ARBA00022475"/>
    </source>
</evidence>
<organism evidence="19 20">
    <name type="scientific">Delitschia confertaspora ATCC 74209</name>
    <dbReference type="NCBI Taxonomy" id="1513339"/>
    <lineage>
        <taxon>Eukaryota</taxon>
        <taxon>Fungi</taxon>
        <taxon>Dikarya</taxon>
        <taxon>Ascomycota</taxon>
        <taxon>Pezizomycotina</taxon>
        <taxon>Dothideomycetes</taxon>
        <taxon>Pleosporomycetidae</taxon>
        <taxon>Pleosporales</taxon>
        <taxon>Delitschiaceae</taxon>
        <taxon>Delitschia</taxon>
    </lineage>
</organism>
<dbReference type="PANTHER" id="PTHR31297">
    <property type="entry name" value="GLUCAN ENDO-1,6-BETA-GLUCOSIDASE B"/>
    <property type="match status" value="1"/>
</dbReference>
<dbReference type="GO" id="GO:0071555">
    <property type="term" value="P:cell wall organization"/>
    <property type="evidence" value="ECO:0007669"/>
    <property type="project" value="UniProtKB-KW"/>
</dbReference>
<keyword evidence="11" id="KW-0961">Cell wall biogenesis/degradation</keyword>
<evidence type="ECO:0000259" key="18">
    <source>
        <dbReference type="Pfam" id="PF00150"/>
    </source>
</evidence>
<evidence type="ECO:0000256" key="1">
    <source>
        <dbReference type="ARBA" id="ARBA00004401"/>
    </source>
</evidence>
<protein>
    <recommendedName>
        <fullName evidence="14">glucan 1,3-beta-glucosidase</fullName>
        <ecNumber evidence="14">3.2.1.58</ecNumber>
    </recommendedName>
    <alternativeName>
        <fullName evidence="15">Exo-1,3-beta-glucanase D</fullName>
    </alternativeName>
</protein>
<evidence type="ECO:0000256" key="10">
    <source>
        <dbReference type="ARBA" id="ARBA00023295"/>
    </source>
</evidence>
<dbReference type="AlphaFoldDB" id="A0A9P4MVX6"/>
<evidence type="ECO:0000313" key="20">
    <source>
        <dbReference type="Proteomes" id="UP000799536"/>
    </source>
</evidence>
<dbReference type="Proteomes" id="UP000799536">
    <property type="component" value="Unassembled WGS sequence"/>
</dbReference>
<dbReference type="InterPro" id="IPR017853">
    <property type="entry name" value="GH"/>
</dbReference>
<feature type="compositionally biased region" description="Basic and acidic residues" evidence="16">
    <location>
        <begin position="72"/>
        <end position="86"/>
    </location>
</feature>